<protein>
    <submittedName>
        <fullName evidence="2">NADH dehydrogenase subunit 6</fullName>
    </submittedName>
</protein>
<feature type="transmembrane region" description="Helical" evidence="1">
    <location>
        <begin position="134"/>
        <end position="156"/>
    </location>
</feature>
<dbReference type="EMBL" id="KY794928">
    <property type="protein sequence ID" value="ASO66660.1"/>
    <property type="molecule type" value="Genomic_DNA"/>
</dbReference>
<name>A0A221ZRV5_9MOLL</name>
<evidence type="ECO:0000313" key="2">
    <source>
        <dbReference type="EMBL" id="ASO66660.1"/>
    </source>
</evidence>
<accession>A0A221ZRV5</accession>
<feature type="transmembrane region" description="Helical" evidence="1">
    <location>
        <begin position="48"/>
        <end position="68"/>
    </location>
</feature>
<reference evidence="2" key="1">
    <citation type="submission" date="2017-03" db="EMBL/GenBank/DDBJ databases">
        <authorList>
            <person name="Afonso C.L."/>
            <person name="Miller P.J."/>
            <person name="Scott M.A."/>
            <person name="Spackman E."/>
            <person name="Goraichik I."/>
            <person name="Dimitrov K.M."/>
            <person name="Suarez D.L."/>
            <person name="Swayne D.E."/>
        </authorList>
    </citation>
    <scope>NUCLEOTIDE SEQUENCE</scope>
</reference>
<gene>
    <name evidence="2" type="primary">nad6</name>
</gene>
<feature type="transmembrane region" description="Helical" evidence="1">
    <location>
        <begin position="75"/>
        <end position="98"/>
    </location>
</feature>
<keyword evidence="1" id="KW-1133">Transmembrane helix</keyword>
<evidence type="ECO:0000256" key="1">
    <source>
        <dbReference type="SAM" id="Phobius"/>
    </source>
</evidence>
<keyword evidence="1" id="KW-0812">Transmembrane</keyword>
<keyword evidence="2" id="KW-0496">Mitochondrion</keyword>
<geneLocation type="mitochondrion" evidence="2"/>
<sequence length="170" mass="18046">MSLMVVFCMLVGVMFGVLVVFQPLSLGVMVVLMSVVSSFFIGSSVSCWYGYMLFMVYVGGLLVMFIYVASLASNLMFVGGMGVVGCFLVLLGSGAYWMSLGKSSYASVVGYFGDSGFVSLVGSSGGGIMEKSMVWGYVGLGALLLVVLVGVVKICYRCDGPLRPFSLYYA</sequence>
<organism evidence="2">
    <name type="scientific">Nautilus pompilius</name>
    <dbReference type="NCBI Taxonomy" id="34573"/>
    <lineage>
        <taxon>Eukaryota</taxon>
        <taxon>Metazoa</taxon>
        <taxon>Spiralia</taxon>
        <taxon>Lophotrochozoa</taxon>
        <taxon>Mollusca</taxon>
        <taxon>Cephalopoda</taxon>
        <taxon>Nautiloidea</taxon>
        <taxon>Nautilida</taxon>
        <taxon>Nautilidae</taxon>
        <taxon>Nautilus</taxon>
    </lineage>
</organism>
<keyword evidence="1" id="KW-0472">Membrane</keyword>
<feature type="transmembrane region" description="Helical" evidence="1">
    <location>
        <begin position="7"/>
        <end position="36"/>
    </location>
</feature>
<proteinExistence type="predicted"/>
<dbReference type="AlphaFoldDB" id="A0A221ZRV5"/>